<accession>A0ABW3TCF7</accession>
<name>A0ABW3TCF7_9RHOB</name>
<dbReference type="Pfam" id="PF00581">
    <property type="entry name" value="Rhodanese"/>
    <property type="match status" value="1"/>
</dbReference>
<dbReference type="Proteomes" id="UP001597151">
    <property type="component" value="Unassembled WGS sequence"/>
</dbReference>
<reference evidence="3" key="1">
    <citation type="journal article" date="2019" name="Int. J. Syst. Evol. Microbiol.">
        <title>The Global Catalogue of Microorganisms (GCM) 10K type strain sequencing project: providing services to taxonomists for standard genome sequencing and annotation.</title>
        <authorList>
            <consortium name="The Broad Institute Genomics Platform"/>
            <consortium name="The Broad Institute Genome Sequencing Center for Infectious Disease"/>
            <person name="Wu L."/>
            <person name="Ma J."/>
        </authorList>
    </citation>
    <scope>NUCLEOTIDE SEQUENCE [LARGE SCALE GENOMIC DNA]</scope>
    <source>
        <strain evidence="3">CCUG 55328</strain>
    </source>
</reference>
<dbReference type="SMART" id="SM00450">
    <property type="entry name" value="RHOD"/>
    <property type="match status" value="1"/>
</dbReference>
<dbReference type="Gene3D" id="3.40.250.10">
    <property type="entry name" value="Rhodanese-like domain"/>
    <property type="match status" value="1"/>
</dbReference>
<dbReference type="CDD" id="cd00158">
    <property type="entry name" value="RHOD"/>
    <property type="match status" value="1"/>
</dbReference>
<feature type="domain" description="Rhodanese" evidence="1">
    <location>
        <begin position="83"/>
        <end position="193"/>
    </location>
</feature>
<keyword evidence="3" id="KW-1185">Reference proteome</keyword>
<dbReference type="PROSITE" id="PS50206">
    <property type="entry name" value="RHODANESE_3"/>
    <property type="match status" value="1"/>
</dbReference>
<comment type="caution">
    <text evidence="2">The sequence shown here is derived from an EMBL/GenBank/DDBJ whole genome shotgun (WGS) entry which is preliminary data.</text>
</comment>
<dbReference type="InterPro" id="IPR001763">
    <property type="entry name" value="Rhodanese-like_dom"/>
</dbReference>
<evidence type="ECO:0000313" key="3">
    <source>
        <dbReference type="Proteomes" id="UP001597151"/>
    </source>
</evidence>
<evidence type="ECO:0000259" key="1">
    <source>
        <dbReference type="PROSITE" id="PS50206"/>
    </source>
</evidence>
<evidence type="ECO:0000313" key="2">
    <source>
        <dbReference type="EMBL" id="MFD1194865.1"/>
    </source>
</evidence>
<proteinExistence type="predicted"/>
<dbReference type="SUPFAM" id="SSF52821">
    <property type="entry name" value="Rhodanese/Cell cycle control phosphatase"/>
    <property type="match status" value="1"/>
</dbReference>
<gene>
    <name evidence="2" type="ORF">ACFQ3C_09305</name>
</gene>
<dbReference type="RefSeq" id="WP_380790893.1">
    <property type="nucleotide sequence ID" value="NZ_JBHTKR010000003.1"/>
</dbReference>
<dbReference type="EMBL" id="JBHTKR010000003">
    <property type="protein sequence ID" value="MFD1194865.1"/>
    <property type="molecule type" value="Genomic_DNA"/>
</dbReference>
<organism evidence="2 3">
    <name type="scientific">Seohaeicola saemankumensis</name>
    <dbReference type="NCBI Taxonomy" id="481181"/>
    <lineage>
        <taxon>Bacteria</taxon>
        <taxon>Pseudomonadati</taxon>
        <taxon>Pseudomonadota</taxon>
        <taxon>Alphaproteobacteria</taxon>
        <taxon>Rhodobacterales</taxon>
        <taxon>Roseobacteraceae</taxon>
        <taxon>Seohaeicola</taxon>
    </lineage>
</organism>
<dbReference type="InterPro" id="IPR036873">
    <property type="entry name" value="Rhodanese-like_dom_sf"/>
</dbReference>
<protein>
    <submittedName>
        <fullName evidence="2">Rhodanese-like domain-containing protein</fullName>
    </submittedName>
</protein>
<sequence>MATLPVLAEPVRITQDVDVRTIDLNGTTIVIDRIQDSENRLEGDFARTSRPCPPFCITPMTAAPGVVTLGELEVMDFLETRVSAGEGLLLDSRLPEFFSKGTIPGAINLPFATLDPANPYRDEILKALGATLTGTEWDFSQARQLAVFCNGPWCDQAPLAIRYLLQAGYPAEKLSYYRGGMQVWLQLGLSTHIPSGG</sequence>